<organism evidence="1 2">
    <name type="scientific">Chondromyces apiculatus DSM 436</name>
    <dbReference type="NCBI Taxonomy" id="1192034"/>
    <lineage>
        <taxon>Bacteria</taxon>
        <taxon>Pseudomonadati</taxon>
        <taxon>Myxococcota</taxon>
        <taxon>Polyangia</taxon>
        <taxon>Polyangiales</taxon>
        <taxon>Polyangiaceae</taxon>
        <taxon>Chondromyces</taxon>
    </lineage>
</organism>
<gene>
    <name evidence="1" type="ORF">CAP_8273</name>
</gene>
<evidence type="ECO:0000313" key="2">
    <source>
        <dbReference type="Proteomes" id="UP000019678"/>
    </source>
</evidence>
<sequence>MVLDEGRGTCSSKHVLLARLAAEAGIDAELRLGLFLMDGENTPAVVEVLARAGLQCVPEAHCFLQLGARRLDLTFPGSDGTCSLAFVEEHRVAPEMLGRVKIPWHQEHLGRWARAAGLDAAWVWDVREACIAALSARAR</sequence>
<comment type="caution">
    <text evidence="1">The sequence shown here is derived from an EMBL/GenBank/DDBJ whole genome shotgun (WGS) entry which is preliminary data.</text>
</comment>
<name>A0A017SXU0_9BACT</name>
<dbReference type="Proteomes" id="UP000019678">
    <property type="component" value="Unassembled WGS sequence"/>
</dbReference>
<dbReference type="AlphaFoldDB" id="A0A017SXU0"/>
<dbReference type="EMBL" id="ASRX01000081">
    <property type="protein sequence ID" value="EYF01440.1"/>
    <property type="molecule type" value="Genomic_DNA"/>
</dbReference>
<reference evidence="1 2" key="1">
    <citation type="submission" date="2013-05" db="EMBL/GenBank/DDBJ databases">
        <title>Genome assembly of Chondromyces apiculatus DSM 436.</title>
        <authorList>
            <person name="Sharma G."/>
            <person name="Khatri I."/>
            <person name="Kaur C."/>
            <person name="Mayilraj S."/>
            <person name="Subramanian S."/>
        </authorList>
    </citation>
    <scope>NUCLEOTIDE SEQUENCE [LARGE SCALE GENOMIC DNA]</scope>
    <source>
        <strain evidence="1 2">DSM 436</strain>
    </source>
</reference>
<protein>
    <submittedName>
        <fullName evidence="1">Uncharacterized protein</fullName>
    </submittedName>
</protein>
<keyword evidence="2" id="KW-1185">Reference proteome</keyword>
<proteinExistence type="predicted"/>
<accession>A0A017SXU0</accession>
<dbReference type="STRING" id="1192034.CAP_8273"/>
<evidence type="ECO:0000313" key="1">
    <source>
        <dbReference type="EMBL" id="EYF01440.1"/>
    </source>
</evidence>